<dbReference type="Proteomes" id="UP000054251">
    <property type="component" value="Unassembled WGS sequence"/>
</dbReference>
<evidence type="ECO:0000256" key="4">
    <source>
        <dbReference type="ARBA" id="ARBA00022741"/>
    </source>
</evidence>
<dbReference type="EMBL" id="LMYN01000082">
    <property type="protein sequence ID" value="KSA00573.1"/>
    <property type="molecule type" value="Genomic_DNA"/>
</dbReference>
<dbReference type="SUPFAM" id="SSF52540">
    <property type="entry name" value="P-loop containing nucleoside triphosphate hydrolases"/>
    <property type="match status" value="1"/>
</dbReference>
<dbReference type="GeneID" id="26840677"/>
<organism evidence="10 11">
    <name type="scientific">Debaryomyces fabryi</name>
    <dbReference type="NCBI Taxonomy" id="58627"/>
    <lineage>
        <taxon>Eukaryota</taxon>
        <taxon>Fungi</taxon>
        <taxon>Dikarya</taxon>
        <taxon>Ascomycota</taxon>
        <taxon>Saccharomycotina</taxon>
        <taxon>Pichiomycetes</taxon>
        <taxon>Debaryomycetaceae</taxon>
        <taxon>Debaryomyces</taxon>
    </lineage>
</organism>
<sequence>MSLTEEVLADLKKKVRCRETQIELLNAFISKELETLVLSLIVHGYKSIGKTYTIERYLEKLGIKKTIVKCDECVTKKLLLQRCLKRIRIDSGIDMSKYNQLFNYKGIEVTNVGKLCETFASFVVALEQFIEETNYEDPHVLLLDRFDQCMDPTNELFPGFLRLQEQSKIKNLTVIFVISSDEPKEISTNPVPHIYFTPYTQDQIVEILQNNQFCFFENEMYDNHSGEEFWKQYSKIIIDSFFAYTGSNMNLIIDICFKLWWSFIRPVVEGRYKPSEFLRIYRENKDLFTNDSIINNSLVREYGTLNEAKSTNATNVDDLPIHSKFILIASYLASFNEPKNDLNIFSRIKVKGKKRKSNMTKIRKGELSKDDINTRLLTPNYFDLERLLAIISVIYRNESESLNKSNEDFLNFYDNISERELAKKEQEFAKFTLNSNIDLNSQIATLVSLGLLTRTTALDILSSKIRWKCNISWPMVEGIAKEINFPLHNYLLD</sequence>
<evidence type="ECO:0000313" key="11">
    <source>
        <dbReference type="Proteomes" id="UP000054251"/>
    </source>
</evidence>
<keyword evidence="5" id="KW-0067">ATP-binding</keyword>
<feature type="domain" description="Origin recognition complex subunit 5 C-terminal" evidence="8">
    <location>
        <begin position="319"/>
        <end position="491"/>
    </location>
</feature>
<protein>
    <submittedName>
        <fullName evidence="10">Uncharacterized protein</fullName>
    </submittedName>
</protein>
<dbReference type="RefSeq" id="XP_015466675.1">
    <property type="nucleotide sequence ID" value="XM_015612497.1"/>
</dbReference>
<dbReference type="Pfam" id="PF13191">
    <property type="entry name" value="AAA_16"/>
    <property type="match status" value="1"/>
</dbReference>
<evidence type="ECO:0000259" key="9">
    <source>
        <dbReference type="Pfam" id="PF21639"/>
    </source>
</evidence>
<keyword evidence="6" id="KW-0539">Nucleus</keyword>
<evidence type="ECO:0000259" key="8">
    <source>
        <dbReference type="Pfam" id="PF14630"/>
    </source>
</evidence>
<proteinExistence type="inferred from homology"/>
<dbReference type="OrthoDB" id="365981at2759"/>
<dbReference type="GO" id="GO:0003688">
    <property type="term" value="F:DNA replication origin binding"/>
    <property type="evidence" value="ECO:0007669"/>
    <property type="project" value="TreeGrafter"/>
</dbReference>
<evidence type="ECO:0000259" key="7">
    <source>
        <dbReference type="Pfam" id="PF13191"/>
    </source>
</evidence>
<dbReference type="PANTHER" id="PTHR12705">
    <property type="entry name" value="ORIGIN RECOGNITION COMPLEX SUBUNIT 5"/>
    <property type="match status" value="1"/>
</dbReference>
<keyword evidence="11" id="KW-1185">Reference proteome</keyword>
<reference evidence="10 11" key="1">
    <citation type="submission" date="2015-11" db="EMBL/GenBank/DDBJ databases">
        <title>The genome of Debaryomyces fabryi.</title>
        <authorList>
            <person name="Tafer H."/>
            <person name="Lopandic K."/>
        </authorList>
    </citation>
    <scope>NUCLEOTIDE SEQUENCE [LARGE SCALE GENOMIC DNA]</scope>
    <source>
        <strain evidence="10 11">CBS 789</strain>
    </source>
</reference>
<comment type="similarity">
    <text evidence="2">Belongs to the ORC5 family.</text>
</comment>
<dbReference type="GO" id="GO:0005664">
    <property type="term" value="C:nuclear origin of replication recognition complex"/>
    <property type="evidence" value="ECO:0007669"/>
    <property type="project" value="TreeGrafter"/>
</dbReference>
<dbReference type="InterPro" id="IPR027417">
    <property type="entry name" value="P-loop_NTPase"/>
</dbReference>
<dbReference type="InterPro" id="IPR020796">
    <property type="entry name" value="ORC5"/>
</dbReference>
<evidence type="ECO:0000313" key="10">
    <source>
        <dbReference type="EMBL" id="KSA00573.1"/>
    </source>
</evidence>
<comment type="caution">
    <text evidence="10">The sequence shown here is derived from an EMBL/GenBank/DDBJ whole genome shotgun (WGS) entry which is preliminary data.</text>
</comment>
<accession>A0A0V1PWC3</accession>
<dbReference type="InterPro" id="IPR047088">
    <property type="entry name" value="ORC5_C"/>
</dbReference>
<feature type="domain" description="ORC5 lid" evidence="9">
    <location>
        <begin position="230"/>
        <end position="289"/>
    </location>
</feature>
<feature type="domain" description="Orc1-like AAA ATPase" evidence="7">
    <location>
        <begin position="15"/>
        <end position="175"/>
    </location>
</feature>
<dbReference type="AlphaFoldDB" id="A0A0V1PWC3"/>
<keyword evidence="3" id="KW-0235">DNA replication</keyword>
<dbReference type="Pfam" id="PF14630">
    <property type="entry name" value="ORC5_C"/>
    <property type="match status" value="1"/>
</dbReference>
<dbReference type="InterPro" id="IPR041664">
    <property type="entry name" value="AAA_16"/>
</dbReference>
<evidence type="ECO:0000256" key="6">
    <source>
        <dbReference type="ARBA" id="ARBA00023242"/>
    </source>
</evidence>
<dbReference type="InterPro" id="IPR048866">
    <property type="entry name" value="ORC5_lid"/>
</dbReference>
<evidence type="ECO:0000256" key="5">
    <source>
        <dbReference type="ARBA" id="ARBA00022840"/>
    </source>
</evidence>
<comment type="subcellular location">
    <subcellularLocation>
        <location evidence="1">Nucleus</location>
    </subcellularLocation>
</comment>
<dbReference type="Gene3D" id="3.40.50.300">
    <property type="entry name" value="P-loop containing nucleotide triphosphate hydrolases"/>
    <property type="match status" value="1"/>
</dbReference>
<dbReference type="PANTHER" id="PTHR12705:SF0">
    <property type="entry name" value="ORIGIN RECOGNITION COMPLEX SUBUNIT 5"/>
    <property type="match status" value="1"/>
</dbReference>
<evidence type="ECO:0000256" key="3">
    <source>
        <dbReference type="ARBA" id="ARBA00022705"/>
    </source>
</evidence>
<name>A0A0V1PWC3_9ASCO</name>
<evidence type="ECO:0000256" key="1">
    <source>
        <dbReference type="ARBA" id="ARBA00004123"/>
    </source>
</evidence>
<dbReference type="GO" id="GO:0006270">
    <property type="term" value="P:DNA replication initiation"/>
    <property type="evidence" value="ECO:0007669"/>
    <property type="project" value="TreeGrafter"/>
</dbReference>
<evidence type="ECO:0000256" key="2">
    <source>
        <dbReference type="ARBA" id="ARBA00006269"/>
    </source>
</evidence>
<gene>
    <name evidence="10" type="ORF">AC631_03668</name>
</gene>
<keyword evidence="4" id="KW-0547">Nucleotide-binding</keyword>
<dbReference type="Pfam" id="PF21639">
    <property type="entry name" value="ORC5_lid"/>
    <property type="match status" value="1"/>
</dbReference>